<dbReference type="PANTHER" id="PTHR35179:SF1">
    <property type="entry name" value="INTEGRAL MEMBRANE PROTEIN"/>
    <property type="match status" value="1"/>
</dbReference>
<proteinExistence type="predicted"/>
<dbReference type="RefSeq" id="XP_046008679.1">
    <property type="nucleotide sequence ID" value="XM_046149123.1"/>
</dbReference>
<dbReference type="GeneID" id="70178669"/>
<dbReference type="EMBL" id="JAGTJQ010000009">
    <property type="protein sequence ID" value="KAH7025131.1"/>
    <property type="molecule type" value="Genomic_DNA"/>
</dbReference>
<sequence length="268" mass="30181">MGGLFMPDNYVSVAPEPLEMNIASLVWGVSIGSSMFTLAKAARQTNGVWRRKGTLNAYIIMVWIELFVCFMISILCWLYLWGIIPPSFAFFFCVLCFWVFQTQCIIQIIINRIALLVRDKTRIRRLQWLAIGIIGAVNISVFCIWIPAQLQVSATYAHVNFIWDRVGKVIFALVDVALNVYFIHLVRSKLIANGLTKYNGLFHFNIAMICVSLSLDVILIATMSIGSGFIYTMFHPLVYGLKLHIELNLADLIAKTVRGDAGSDPGVY</sequence>
<gene>
    <name evidence="2" type="ORF">B0I36DRAFT_229703</name>
</gene>
<feature type="transmembrane region" description="Helical" evidence="1">
    <location>
        <begin position="20"/>
        <end position="39"/>
    </location>
</feature>
<evidence type="ECO:0000313" key="2">
    <source>
        <dbReference type="EMBL" id="KAH7025131.1"/>
    </source>
</evidence>
<keyword evidence="1" id="KW-1133">Transmembrane helix</keyword>
<feature type="transmembrane region" description="Helical" evidence="1">
    <location>
        <begin position="60"/>
        <end position="82"/>
    </location>
</feature>
<dbReference type="OrthoDB" id="3205825at2759"/>
<dbReference type="Proteomes" id="UP000756346">
    <property type="component" value="Unassembled WGS sequence"/>
</dbReference>
<feature type="transmembrane region" description="Helical" evidence="1">
    <location>
        <begin position="168"/>
        <end position="186"/>
    </location>
</feature>
<comment type="caution">
    <text evidence="2">The sequence shown here is derived from an EMBL/GenBank/DDBJ whole genome shotgun (WGS) entry which is preliminary data.</text>
</comment>
<evidence type="ECO:0000313" key="3">
    <source>
        <dbReference type="Proteomes" id="UP000756346"/>
    </source>
</evidence>
<reference evidence="2" key="1">
    <citation type="journal article" date="2021" name="Nat. Commun.">
        <title>Genetic determinants of endophytism in the Arabidopsis root mycobiome.</title>
        <authorList>
            <person name="Mesny F."/>
            <person name="Miyauchi S."/>
            <person name="Thiergart T."/>
            <person name="Pickel B."/>
            <person name="Atanasova L."/>
            <person name="Karlsson M."/>
            <person name="Huettel B."/>
            <person name="Barry K.W."/>
            <person name="Haridas S."/>
            <person name="Chen C."/>
            <person name="Bauer D."/>
            <person name="Andreopoulos W."/>
            <person name="Pangilinan J."/>
            <person name="LaButti K."/>
            <person name="Riley R."/>
            <person name="Lipzen A."/>
            <person name="Clum A."/>
            <person name="Drula E."/>
            <person name="Henrissat B."/>
            <person name="Kohler A."/>
            <person name="Grigoriev I.V."/>
            <person name="Martin F.M."/>
            <person name="Hacquard S."/>
        </authorList>
    </citation>
    <scope>NUCLEOTIDE SEQUENCE</scope>
    <source>
        <strain evidence="2">MPI-CAGE-CH-0230</strain>
    </source>
</reference>
<evidence type="ECO:0000256" key="1">
    <source>
        <dbReference type="SAM" id="Phobius"/>
    </source>
</evidence>
<protein>
    <submittedName>
        <fullName evidence="2">Uncharacterized protein</fullName>
    </submittedName>
</protein>
<feature type="non-terminal residue" evidence="2">
    <location>
        <position position="1"/>
    </location>
</feature>
<accession>A0A9P8Y1J6</accession>
<keyword evidence="1" id="KW-0812">Transmembrane</keyword>
<feature type="transmembrane region" description="Helical" evidence="1">
    <location>
        <begin position="88"/>
        <end position="114"/>
    </location>
</feature>
<feature type="transmembrane region" description="Helical" evidence="1">
    <location>
        <begin position="206"/>
        <end position="234"/>
    </location>
</feature>
<feature type="transmembrane region" description="Helical" evidence="1">
    <location>
        <begin position="126"/>
        <end position="148"/>
    </location>
</feature>
<organism evidence="2 3">
    <name type="scientific">Microdochium trichocladiopsis</name>
    <dbReference type="NCBI Taxonomy" id="1682393"/>
    <lineage>
        <taxon>Eukaryota</taxon>
        <taxon>Fungi</taxon>
        <taxon>Dikarya</taxon>
        <taxon>Ascomycota</taxon>
        <taxon>Pezizomycotina</taxon>
        <taxon>Sordariomycetes</taxon>
        <taxon>Xylariomycetidae</taxon>
        <taxon>Xylariales</taxon>
        <taxon>Microdochiaceae</taxon>
        <taxon>Microdochium</taxon>
    </lineage>
</organism>
<name>A0A9P8Y1J6_9PEZI</name>
<dbReference type="PANTHER" id="PTHR35179">
    <property type="entry name" value="PROTEIN CBG02620"/>
    <property type="match status" value="1"/>
</dbReference>
<keyword evidence="3" id="KW-1185">Reference proteome</keyword>
<dbReference type="AlphaFoldDB" id="A0A9P8Y1J6"/>
<keyword evidence="1" id="KW-0472">Membrane</keyword>